<dbReference type="PANTHER" id="PTHR33164:SF44">
    <property type="entry name" value="TRANSCRIPTIONAL REGULATORY PROTEIN"/>
    <property type="match status" value="1"/>
</dbReference>
<accession>A0ABP3AYK3</accession>
<protein>
    <submittedName>
        <fullName evidence="3">MarR family transcriptional regulator</fullName>
    </submittedName>
</protein>
<gene>
    <name evidence="3" type="ORF">MFLO_09497</name>
</gene>
<keyword evidence="4" id="KW-1185">Reference proteome</keyword>
<dbReference type="InterPro" id="IPR036388">
    <property type="entry name" value="WH-like_DNA-bd_sf"/>
</dbReference>
<evidence type="ECO:0000259" key="2">
    <source>
        <dbReference type="PROSITE" id="PS50995"/>
    </source>
</evidence>
<dbReference type="Proteomes" id="UP000019249">
    <property type="component" value="Unassembled WGS sequence"/>
</dbReference>
<dbReference type="PANTHER" id="PTHR33164">
    <property type="entry name" value="TRANSCRIPTIONAL REGULATOR, MARR FAMILY"/>
    <property type="match status" value="1"/>
</dbReference>
<evidence type="ECO:0000313" key="3">
    <source>
        <dbReference type="EMBL" id="EUJ31272.1"/>
    </source>
</evidence>
<dbReference type="InterPro" id="IPR036390">
    <property type="entry name" value="WH_DNA-bd_sf"/>
</dbReference>
<sequence length="150" mass="16951">MDSEKQLHQQIALFYLACKTFSDTTDTLITTHGLSRLHHRILFFTARIPGVTTGELIKLLEISKQALQKPLQDLKEKGLLHIGMSEQDRRKRTLFLTSAGLRLISELDSVQRKQLGDALKNAGDPKGKIFSAVLKEFAKNRSGMPFIDQF</sequence>
<comment type="caution">
    <text evidence="3">The sequence shown here is derived from an EMBL/GenBank/DDBJ whole genome shotgun (WGS) entry which is preliminary data.</text>
</comment>
<dbReference type="RefSeq" id="WP_036097462.1">
    <property type="nucleotide sequence ID" value="NZ_AODF01000019.1"/>
</dbReference>
<evidence type="ECO:0000313" key="4">
    <source>
        <dbReference type="Proteomes" id="UP000019249"/>
    </source>
</evidence>
<dbReference type="InterPro" id="IPR000835">
    <property type="entry name" value="HTH_MarR-typ"/>
</dbReference>
<evidence type="ECO:0000256" key="1">
    <source>
        <dbReference type="ARBA" id="ARBA00023125"/>
    </source>
</evidence>
<organism evidence="3 4">
    <name type="scientific">Listeria floridensis FSL S10-1187</name>
    <dbReference type="NCBI Taxonomy" id="1265817"/>
    <lineage>
        <taxon>Bacteria</taxon>
        <taxon>Bacillati</taxon>
        <taxon>Bacillota</taxon>
        <taxon>Bacilli</taxon>
        <taxon>Bacillales</taxon>
        <taxon>Listeriaceae</taxon>
        <taxon>Listeria</taxon>
    </lineage>
</organism>
<dbReference type="Gene3D" id="1.10.10.10">
    <property type="entry name" value="Winged helix-like DNA-binding domain superfamily/Winged helix DNA-binding domain"/>
    <property type="match status" value="1"/>
</dbReference>
<dbReference type="EMBL" id="AODF01000019">
    <property type="protein sequence ID" value="EUJ31272.1"/>
    <property type="molecule type" value="Genomic_DNA"/>
</dbReference>
<dbReference type="InterPro" id="IPR039422">
    <property type="entry name" value="MarR/SlyA-like"/>
</dbReference>
<dbReference type="Pfam" id="PF12802">
    <property type="entry name" value="MarR_2"/>
    <property type="match status" value="1"/>
</dbReference>
<dbReference type="SMART" id="SM00347">
    <property type="entry name" value="HTH_MARR"/>
    <property type="match status" value="1"/>
</dbReference>
<keyword evidence="1" id="KW-0238">DNA-binding</keyword>
<proteinExistence type="predicted"/>
<dbReference type="PROSITE" id="PS50995">
    <property type="entry name" value="HTH_MARR_2"/>
    <property type="match status" value="1"/>
</dbReference>
<feature type="domain" description="HTH marR-type" evidence="2">
    <location>
        <begin position="4"/>
        <end position="139"/>
    </location>
</feature>
<reference evidence="3 4" key="1">
    <citation type="journal article" date="2014" name="Int. J. Syst. Evol. Microbiol.">
        <title>Listeria floridensis sp. nov., Listeria aquatica sp. nov., Listeria cornellensis sp. nov., Listeria riparia sp. nov. and Listeria grandensis sp. nov., from agricultural and natural environments.</title>
        <authorList>
            <person name="den Bakker H.C."/>
            <person name="Warchocki S."/>
            <person name="Wright E.M."/>
            <person name="Allred A.F."/>
            <person name="Ahlstrom C."/>
            <person name="Manuel C.S."/>
            <person name="Stasiewicz M.J."/>
            <person name="Burrell A."/>
            <person name="Roof S."/>
            <person name="Strawn L."/>
            <person name="Fortes E.D."/>
            <person name="Nightingale K.K."/>
            <person name="Kephart D."/>
            <person name="Wiedmann M."/>
        </authorList>
    </citation>
    <scope>NUCLEOTIDE SEQUENCE [LARGE SCALE GENOMIC DNA]</scope>
    <source>
        <strain evidence="3 4">FSL S10-1187</strain>
    </source>
</reference>
<dbReference type="SUPFAM" id="SSF46785">
    <property type="entry name" value="Winged helix' DNA-binding domain"/>
    <property type="match status" value="1"/>
</dbReference>
<name>A0ABP3AYK3_9LIST</name>